<keyword evidence="6 9" id="KW-0406">Ion transport</keyword>
<keyword evidence="3 9" id="KW-0812">Transmembrane</keyword>
<keyword evidence="9" id="KW-0050">Antiport</keyword>
<evidence type="ECO:0000313" key="15">
    <source>
        <dbReference type="WBParaSite" id="TASK_0000039401-mRNA-1"/>
    </source>
</evidence>
<dbReference type="PANTHER" id="PTHR10110">
    <property type="entry name" value="SODIUM/HYDROGEN EXCHANGER"/>
    <property type="match status" value="1"/>
</dbReference>
<dbReference type="GO" id="GO:0051453">
    <property type="term" value="P:regulation of intracellular pH"/>
    <property type="evidence" value="ECO:0007669"/>
    <property type="project" value="TreeGrafter"/>
</dbReference>
<feature type="transmembrane region" description="Helical" evidence="11">
    <location>
        <begin position="40"/>
        <end position="60"/>
    </location>
</feature>
<feature type="transmembrane region" description="Helical" evidence="11">
    <location>
        <begin position="203"/>
        <end position="225"/>
    </location>
</feature>
<feature type="transmembrane region" description="Helical" evidence="11">
    <location>
        <begin position="358"/>
        <end position="381"/>
    </location>
</feature>
<dbReference type="Pfam" id="PF00999">
    <property type="entry name" value="Na_H_Exchanger"/>
    <property type="match status" value="1"/>
</dbReference>
<dbReference type="InterPro" id="IPR018422">
    <property type="entry name" value="Cation/H_exchanger_CPA1"/>
</dbReference>
<feature type="region of interest" description="Disordered" evidence="10">
    <location>
        <begin position="708"/>
        <end position="734"/>
    </location>
</feature>
<feature type="transmembrane region" description="Helical" evidence="11">
    <location>
        <begin position="175"/>
        <end position="194"/>
    </location>
</feature>
<dbReference type="InterPro" id="IPR006153">
    <property type="entry name" value="Cation/H_exchanger_TM"/>
</dbReference>
<dbReference type="AlphaFoldDB" id="A0A0R3VT52"/>
<keyword evidence="2 9" id="KW-0813">Transport</keyword>
<dbReference type="GO" id="GO:0005886">
    <property type="term" value="C:plasma membrane"/>
    <property type="evidence" value="ECO:0007669"/>
    <property type="project" value="TreeGrafter"/>
</dbReference>
<protein>
    <recommendedName>
        <fullName evidence="9">Sodium/hydrogen exchanger</fullName>
    </recommendedName>
</protein>
<feature type="transmembrane region" description="Helical" evidence="11">
    <location>
        <begin position="393"/>
        <end position="416"/>
    </location>
</feature>
<evidence type="ECO:0000256" key="7">
    <source>
        <dbReference type="ARBA" id="ARBA00023136"/>
    </source>
</evidence>
<feature type="transmembrane region" description="Helical" evidence="11">
    <location>
        <begin position="72"/>
        <end position="90"/>
    </location>
</feature>
<feature type="transmembrane region" description="Helical" evidence="11">
    <location>
        <begin position="436"/>
        <end position="455"/>
    </location>
</feature>
<evidence type="ECO:0000256" key="5">
    <source>
        <dbReference type="ARBA" id="ARBA00023053"/>
    </source>
</evidence>
<name>A0A0R3VT52_TAEAS</name>
<reference evidence="15" key="1">
    <citation type="submission" date="2017-02" db="UniProtKB">
        <authorList>
            <consortium name="WormBaseParasite"/>
        </authorList>
    </citation>
    <scope>IDENTIFICATION</scope>
</reference>
<feature type="transmembrane region" description="Helical" evidence="11">
    <location>
        <begin position="102"/>
        <end position="124"/>
    </location>
</feature>
<feature type="transmembrane region" description="Helical" evidence="11">
    <location>
        <begin position="131"/>
        <end position="155"/>
    </location>
</feature>
<sequence>MGNMNTTMGGFNESCFQKELNISHQESSEIALVGFKPEELTIYLTVTLFMLVVMLLKLGYRKVPHLGSYFPESLLLMLVGLAFGSIIRYTDSGCTYANTLRLSPNLFFTVLLPPIMLESAYSIYNKKFGEIFTTILFFAVIGTVLNFLFIGLGLYVVDITIGLGEPNLHFGIKEFFLFSSLIVAVDPVAVLAIFQDIGVDLSLYYMVFGESLLNDAVTVVLYNIMSAFVASTTVSGWQIAVGIGSFFTVSLGGAVIGLLHGIFSCFLTRFNVVSETIGVLLTSYLAYIVADLFAWSGIISIIVCGVFQSAYAFHNLTPLSVMVLESAVEQVASITEAIIFLLLGSEVFALNLRWHAGFLITSLLLCIFVRFVVTGILSAIVNKNRSKQTRISWSEQVIISYGGLRGAVAFSLAVLINAESLGDGSYLARDVQVTAAITVIFFTVAVMGTTIKPLVRLLNIRLHSDKDSARNLFLTLNDSVMEDILIFIEELISSHGVHSFVRALSAFDDKYIRPILQRNAATHEMKIVNAYAKLALQMHSEAIGTRGPSEPKDSSGRTKRCSEEVIKRDDTCVKIVPDILFSPSLPSTRHQRRLTLAALSSIGPEVAYGNVKTINFASAQRAQFAKLSRTQATFARTMDLYARQHESMETTAPEESRRRINRHRGQLIRQVANCTDSEYHSGSRHYGLKPHVYQLEPITNSIALTTMQEEREASDDNEREVKESRDVRSKSIDL</sequence>
<evidence type="ECO:0000256" key="11">
    <source>
        <dbReference type="SAM" id="Phobius"/>
    </source>
</evidence>
<evidence type="ECO:0000256" key="10">
    <source>
        <dbReference type="SAM" id="MobiDB-lite"/>
    </source>
</evidence>
<reference evidence="13 14" key="2">
    <citation type="submission" date="2018-11" db="EMBL/GenBank/DDBJ databases">
        <authorList>
            <consortium name="Pathogen Informatics"/>
        </authorList>
    </citation>
    <scope>NUCLEOTIDE SEQUENCE [LARGE SCALE GENOMIC DNA]</scope>
</reference>
<dbReference type="InterPro" id="IPR004709">
    <property type="entry name" value="NaH_exchanger"/>
</dbReference>
<evidence type="ECO:0000256" key="2">
    <source>
        <dbReference type="ARBA" id="ARBA00022448"/>
    </source>
</evidence>
<dbReference type="GO" id="GO:0015386">
    <property type="term" value="F:potassium:proton antiporter activity"/>
    <property type="evidence" value="ECO:0007669"/>
    <property type="project" value="TreeGrafter"/>
</dbReference>
<dbReference type="PANTHER" id="PTHR10110:SF126">
    <property type="entry name" value="NA(+)_H(+) EXCHANGER PROTEIN 7"/>
    <property type="match status" value="1"/>
</dbReference>
<evidence type="ECO:0000256" key="6">
    <source>
        <dbReference type="ARBA" id="ARBA00023065"/>
    </source>
</evidence>
<evidence type="ECO:0000256" key="9">
    <source>
        <dbReference type="RuleBase" id="RU003722"/>
    </source>
</evidence>
<proteinExistence type="inferred from homology"/>
<evidence type="ECO:0000256" key="1">
    <source>
        <dbReference type="ARBA" id="ARBA00004141"/>
    </source>
</evidence>
<dbReference type="STRING" id="60517.A0A0R3VT52"/>
<gene>
    <name evidence="13" type="ORF">TASK_LOCUS395</name>
</gene>
<evidence type="ECO:0000259" key="12">
    <source>
        <dbReference type="Pfam" id="PF00999"/>
    </source>
</evidence>
<feature type="transmembrane region" description="Helical" evidence="11">
    <location>
        <begin position="237"/>
        <end position="259"/>
    </location>
</feature>
<dbReference type="EMBL" id="UYRS01000049">
    <property type="protein sequence ID" value="VDK20846.1"/>
    <property type="molecule type" value="Genomic_DNA"/>
</dbReference>
<dbReference type="GO" id="GO:0098719">
    <property type="term" value="P:sodium ion import across plasma membrane"/>
    <property type="evidence" value="ECO:0007669"/>
    <property type="project" value="TreeGrafter"/>
</dbReference>
<dbReference type="OrthoDB" id="196264at2759"/>
<dbReference type="GO" id="GO:0015385">
    <property type="term" value="F:sodium:proton antiporter activity"/>
    <property type="evidence" value="ECO:0007669"/>
    <property type="project" value="InterPro"/>
</dbReference>
<keyword evidence="5" id="KW-0915">Sodium</keyword>
<organism evidence="15">
    <name type="scientific">Taenia asiatica</name>
    <name type="common">Asian tapeworm</name>
    <dbReference type="NCBI Taxonomy" id="60517"/>
    <lineage>
        <taxon>Eukaryota</taxon>
        <taxon>Metazoa</taxon>
        <taxon>Spiralia</taxon>
        <taxon>Lophotrochozoa</taxon>
        <taxon>Platyhelminthes</taxon>
        <taxon>Cestoda</taxon>
        <taxon>Eucestoda</taxon>
        <taxon>Cyclophyllidea</taxon>
        <taxon>Taeniidae</taxon>
        <taxon>Taenia</taxon>
    </lineage>
</organism>
<evidence type="ECO:0000313" key="14">
    <source>
        <dbReference type="Proteomes" id="UP000282613"/>
    </source>
</evidence>
<dbReference type="WBParaSite" id="TASK_0000039401-mRNA-1">
    <property type="protein sequence ID" value="TASK_0000039401-mRNA-1"/>
    <property type="gene ID" value="TASK_0000039401"/>
</dbReference>
<comment type="subcellular location">
    <subcellularLocation>
        <location evidence="1">Membrane</location>
        <topology evidence="1">Multi-pass membrane protein</topology>
    </subcellularLocation>
</comment>
<feature type="transmembrane region" description="Helical" evidence="11">
    <location>
        <begin position="266"/>
        <end position="287"/>
    </location>
</feature>
<evidence type="ECO:0000256" key="8">
    <source>
        <dbReference type="ARBA" id="ARBA00023201"/>
    </source>
</evidence>
<evidence type="ECO:0000256" key="3">
    <source>
        <dbReference type="ARBA" id="ARBA00022692"/>
    </source>
</evidence>
<accession>A0A0R3VT52</accession>
<evidence type="ECO:0000256" key="4">
    <source>
        <dbReference type="ARBA" id="ARBA00022989"/>
    </source>
</evidence>
<dbReference type="PRINTS" id="PR01084">
    <property type="entry name" value="NAHEXCHNGR"/>
</dbReference>
<feature type="domain" description="Cation/H+ exchanger transmembrane" evidence="12">
    <location>
        <begin position="57"/>
        <end position="456"/>
    </location>
</feature>
<keyword evidence="8 9" id="KW-0739">Sodium transport</keyword>
<dbReference type="NCBIfam" id="TIGR00840">
    <property type="entry name" value="b_cpa1"/>
    <property type="match status" value="1"/>
</dbReference>
<keyword evidence="14" id="KW-1185">Reference proteome</keyword>
<comment type="similarity">
    <text evidence="9">Belongs to the monovalent cation:proton antiporter 1 (CPA1) transporter (TC 2.A.36) family.</text>
</comment>
<keyword evidence="7 11" id="KW-0472">Membrane</keyword>
<feature type="transmembrane region" description="Helical" evidence="11">
    <location>
        <begin position="293"/>
        <end position="313"/>
    </location>
</feature>
<evidence type="ECO:0000313" key="13">
    <source>
        <dbReference type="EMBL" id="VDK20846.1"/>
    </source>
</evidence>
<dbReference type="Proteomes" id="UP000282613">
    <property type="component" value="Unassembled WGS sequence"/>
</dbReference>
<dbReference type="Gene3D" id="6.10.140.1330">
    <property type="match status" value="1"/>
</dbReference>
<keyword evidence="4 11" id="KW-1133">Transmembrane helix</keyword>